<protein>
    <recommendedName>
        <fullName evidence="4">Integral membrane protein</fullName>
    </recommendedName>
</protein>
<evidence type="ECO:0000256" key="1">
    <source>
        <dbReference type="SAM" id="Phobius"/>
    </source>
</evidence>
<keyword evidence="3" id="KW-1185">Reference proteome</keyword>
<dbReference type="EMBL" id="JBDLNU010000001">
    <property type="protein sequence ID" value="MFM1727293.1"/>
    <property type="molecule type" value="Genomic_DNA"/>
</dbReference>
<feature type="transmembrane region" description="Helical" evidence="1">
    <location>
        <begin position="43"/>
        <end position="63"/>
    </location>
</feature>
<evidence type="ECO:0000313" key="3">
    <source>
        <dbReference type="Proteomes" id="UP001629744"/>
    </source>
</evidence>
<sequence>MGSIVVTFAVVAAVGAGVLTGIAGAVERDDIDTSEPHDPPQRLLGVGAAAAVVTVLGYALPLYQGSDGTAAALGRLPWGWDAWGQVLSVVAIVVAVLVAMGARPARGAALLVGATVVAALHVLAWPLSAGRLTDPVVASGAAPAILAVVLLAVSAALVGRRDRR</sequence>
<gene>
    <name evidence="2" type="ORF">ABEU19_000751</name>
</gene>
<comment type="caution">
    <text evidence="2">The sequence shown here is derived from an EMBL/GenBank/DDBJ whole genome shotgun (WGS) entry which is preliminary data.</text>
</comment>
<dbReference type="Proteomes" id="UP001629744">
    <property type="component" value="Unassembled WGS sequence"/>
</dbReference>
<feature type="transmembrane region" description="Helical" evidence="1">
    <location>
        <begin position="109"/>
        <end position="128"/>
    </location>
</feature>
<evidence type="ECO:0000313" key="2">
    <source>
        <dbReference type="EMBL" id="MFM1727293.1"/>
    </source>
</evidence>
<feature type="transmembrane region" description="Helical" evidence="1">
    <location>
        <begin position="83"/>
        <end position="102"/>
    </location>
</feature>
<keyword evidence="1" id="KW-0472">Membrane</keyword>
<feature type="transmembrane region" description="Helical" evidence="1">
    <location>
        <begin position="6"/>
        <end position="23"/>
    </location>
</feature>
<evidence type="ECO:0008006" key="4">
    <source>
        <dbReference type="Google" id="ProtNLM"/>
    </source>
</evidence>
<proteinExistence type="predicted"/>
<keyword evidence="1" id="KW-0812">Transmembrane</keyword>
<reference evidence="2 3" key="1">
    <citation type="submission" date="2023-11" db="EMBL/GenBank/DDBJ databases">
        <authorList>
            <person name="Val-Calvo J."/>
            <person name="Scortti M."/>
            <person name="Vazquez-Boland J."/>
        </authorList>
    </citation>
    <scope>NUCLEOTIDE SEQUENCE [LARGE SCALE GENOMIC DNA]</scope>
    <source>
        <strain evidence="2 3">DSM 46662</strain>
    </source>
</reference>
<accession>A0ABW9FQ16</accession>
<dbReference type="RefSeq" id="WP_348608167.1">
    <property type="nucleotide sequence ID" value="NZ_CP157276.1"/>
</dbReference>
<keyword evidence="1" id="KW-1133">Transmembrane helix</keyword>
<name>A0ABW9FQ16_9NOCA</name>
<organism evidence="2 3">
    <name type="scientific">Prescottella soli</name>
    <dbReference type="NCBI Taxonomy" id="1543852"/>
    <lineage>
        <taxon>Bacteria</taxon>
        <taxon>Bacillati</taxon>
        <taxon>Actinomycetota</taxon>
        <taxon>Actinomycetes</taxon>
        <taxon>Mycobacteriales</taxon>
        <taxon>Nocardiaceae</taxon>
        <taxon>Prescottella</taxon>
    </lineage>
</organism>
<feature type="transmembrane region" description="Helical" evidence="1">
    <location>
        <begin position="140"/>
        <end position="159"/>
    </location>
</feature>